<feature type="transmembrane region" description="Helical" evidence="10">
    <location>
        <begin position="260"/>
        <end position="282"/>
    </location>
</feature>
<dbReference type="RefSeq" id="WP_222580745.1">
    <property type="nucleotide sequence ID" value="NZ_JAHVHU010000012.1"/>
</dbReference>
<dbReference type="Proteomes" id="UP000753961">
    <property type="component" value="Unassembled WGS sequence"/>
</dbReference>
<feature type="transmembrane region" description="Helical" evidence="10">
    <location>
        <begin position="216"/>
        <end position="248"/>
    </location>
</feature>
<comment type="subcellular location">
    <subcellularLocation>
        <location evidence="1">Membrane</location>
        <topology evidence="1">Multi-pass membrane protein</topology>
    </subcellularLocation>
</comment>
<dbReference type="GO" id="GO:0016491">
    <property type="term" value="F:oxidoreductase activity"/>
    <property type="evidence" value="ECO:0007669"/>
    <property type="project" value="UniProtKB-KW"/>
</dbReference>
<proteinExistence type="inferred from homology"/>
<keyword evidence="8" id="KW-1015">Disulfide bond</keyword>
<protein>
    <recommendedName>
        <fullName evidence="11">Vitamin K epoxide reductase domain-containing protein</fullName>
    </recommendedName>
</protein>
<comment type="caution">
    <text evidence="12">The sequence shown here is derived from an EMBL/GenBank/DDBJ whole genome shotgun (WGS) entry which is preliminary data.</text>
</comment>
<feature type="domain" description="Vitamin K epoxide reductase" evidence="11">
    <location>
        <begin position="156"/>
        <end position="277"/>
    </location>
</feature>
<sequence>METGFANLVYTFLDKNGYYYRHLDVELHSHPEFPALSALSDTFDKLHIPHLFTKLSPTHAEKLDGAFLAQLQMDELSEIYFIQKYKENIVITDQNNNKSSIPLTEFLQHWTGITILIKSRPPSYASILIKDSFTLFSLLFILLTYLITDSIGEIYFLLCSGIGLTLSILVLKVDLGKSSEVVNKLCGQRTKMDCNSIIHSKPSRLLKGNVKLTDLIIIYFAFILFFQIIFVNIISLGVLTLLSLPFVLYSLWHQFRLNQWCTLCLIIDLVLVIQFSLLLIYFNLTLPTLFILLEASVLGLLTILAWVMIKPFIVEWNHYKPILFDFLSIKKDWKLLHYYFVQSGALKLPECYQKFPLIQFKDGIWNLDLILQPNCPNCISALNRIISIQDKYQCFKQIRLMIKPENDHESNNWNSKISLLCKLDSTDAIQQWASYLKRSKSSQLDTKNIPNKIKENWMVALHNLSEWCNNTGLDKTPLILLNQKPLPYHYSPVDFAFWVDKSFEHFMTTREASP</sequence>
<comment type="similarity">
    <text evidence="2">Belongs to the VKOR family.</text>
</comment>
<evidence type="ECO:0000256" key="7">
    <source>
        <dbReference type="ARBA" id="ARBA00023136"/>
    </source>
</evidence>
<feature type="transmembrane region" description="Helical" evidence="10">
    <location>
        <begin position="288"/>
        <end position="309"/>
    </location>
</feature>
<evidence type="ECO:0000256" key="5">
    <source>
        <dbReference type="ARBA" id="ARBA00022989"/>
    </source>
</evidence>
<evidence type="ECO:0000256" key="8">
    <source>
        <dbReference type="ARBA" id="ARBA00023157"/>
    </source>
</evidence>
<keyword evidence="5 10" id="KW-1133">Transmembrane helix</keyword>
<evidence type="ECO:0000256" key="9">
    <source>
        <dbReference type="ARBA" id="ARBA00023284"/>
    </source>
</evidence>
<keyword evidence="3 10" id="KW-0812">Transmembrane</keyword>
<keyword evidence="9" id="KW-0676">Redox-active center</keyword>
<evidence type="ECO:0000259" key="11">
    <source>
        <dbReference type="Pfam" id="PF07884"/>
    </source>
</evidence>
<dbReference type="GO" id="GO:0048038">
    <property type="term" value="F:quinone binding"/>
    <property type="evidence" value="ECO:0007669"/>
    <property type="project" value="UniProtKB-KW"/>
</dbReference>
<evidence type="ECO:0000256" key="10">
    <source>
        <dbReference type="SAM" id="Phobius"/>
    </source>
</evidence>
<dbReference type="GO" id="GO:0016020">
    <property type="term" value="C:membrane"/>
    <property type="evidence" value="ECO:0007669"/>
    <property type="project" value="UniProtKB-SubCell"/>
</dbReference>
<dbReference type="CDD" id="cd12921">
    <property type="entry name" value="VKOR_4"/>
    <property type="match status" value="1"/>
</dbReference>
<dbReference type="Gene3D" id="1.20.1440.130">
    <property type="entry name" value="VKOR domain"/>
    <property type="match status" value="1"/>
</dbReference>
<organism evidence="12 13">
    <name type="scientific">Membranihabitans marinus</name>
    <dbReference type="NCBI Taxonomy" id="1227546"/>
    <lineage>
        <taxon>Bacteria</taxon>
        <taxon>Pseudomonadati</taxon>
        <taxon>Bacteroidota</taxon>
        <taxon>Saprospiria</taxon>
        <taxon>Saprospirales</taxon>
        <taxon>Saprospiraceae</taxon>
        <taxon>Membranihabitans</taxon>
    </lineage>
</organism>
<keyword evidence="6" id="KW-0560">Oxidoreductase</keyword>
<dbReference type="EMBL" id="JAHVHU010000012">
    <property type="protein sequence ID" value="MBY5959206.1"/>
    <property type="molecule type" value="Genomic_DNA"/>
</dbReference>
<feature type="transmembrane region" description="Helical" evidence="10">
    <location>
        <begin position="127"/>
        <end position="147"/>
    </location>
</feature>
<dbReference type="Pfam" id="PF07884">
    <property type="entry name" value="VKOR"/>
    <property type="match status" value="1"/>
</dbReference>
<name>A0A953HYV8_9BACT</name>
<accession>A0A953HYV8</accession>
<evidence type="ECO:0000313" key="13">
    <source>
        <dbReference type="Proteomes" id="UP000753961"/>
    </source>
</evidence>
<dbReference type="AlphaFoldDB" id="A0A953HYV8"/>
<evidence type="ECO:0000256" key="3">
    <source>
        <dbReference type="ARBA" id="ARBA00022692"/>
    </source>
</evidence>
<keyword evidence="13" id="KW-1185">Reference proteome</keyword>
<evidence type="ECO:0000256" key="2">
    <source>
        <dbReference type="ARBA" id="ARBA00006214"/>
    </source>
</evidence>
<gene>
    <name evidence="12" type="ORF">KUV50_13720</name>
</gene>
<evidence type="ECO:0000313" key="12">
    <source>
        <dbReference type="EMBL" id="MBY5959206.1"/>
    </source>
</evidence>
<evidence type="ECO:0000256" key="4">
    <source>
        <dbReference type="ARBA" id="ARBA00022719"/>
    </source>
</evidence>
<dbReference type="InterPro" id="IPR038354">
    <property type="entry name" value="VKOR_sf"/>
</dbReference>
<feature type="transmembrane region" description="Helical" evidence="10">
    <location>
        <begin position="154"/>
        <end position="171"/>
    </location>
</feature>
<evidence type="ECO:0000256" key="6">
    <source>
        <dbReference type="ARBA" id="ARBA00023002"/>
    </source>
</evidence>
<keyword evidence="7 10" id="KW-0472">Membrane</keyword>
<keyword evidence="4" id="KW-0874">Quinone</keyword>
<reference evidence="12" key="1">
    <citation type="submission" date="2021-06" db="EMBL/GenBank/DDBJ databases">
        <title>44 bacteria genomes isolated from Dapeng, Shenzhen.</title>
        <authorList>
            <person name="Zheng W."/>
            <person name="Yu S."/>
            <person name="Huang Y."/>
        </authorList>
    </citation>
    <scope>NUCLEOTIDE SEQUENCE</scope>
    <source>
        <strain evidence="12">DP5N28-2</strain>
    </source>
</reference>
<evidence type="ECO:0000256" key="1">
    <source>
        <dbReference type="ARBA" id="ARBA00004141"/>
    </source>
</evidence>
<dbReference type="InterPro" id="IPR012932">
    <property type="entry name" value="VKOR"/>
</dbReference>